<feature type="compositionally biased region" description="Basic and acidic residues" evidence="1">
    <location>
        <begin position="20"/>
        <end position="29"/>
    </location>
</feature>
<feature type="compositionally biased region" description="Polar residues" evidence="1">
    <location>
        <begin position="32"/>
        <end position="72"/>
    </location>
</feature>
<evidence type="ECO:0000313" key="4">
    <source>
        <dbReference type="Proteomes" id="UP001219518"/>
    </source>
</evidence>
<proteinExistence type="predicted"/>
<gene>
    <name evidence="3" type="ORF">KUF71_013892</name>
    <name evidence="2" type="ORF">KUF71_019961</name>
</gene>
<feature type="region of interest" description="Disordered" evidence="1">
    <location>
        <begin position="387"/>
        <end position="413"/>
    </location>
</feature>
<dbReference type="AlphaFoldDB" id="A0AAE1L9J3"/>
<accession>A0AAE1L9J3</accession>
<feature type="region of interest" description="Disordered" evidence="1">
    <location>
        <begin position="1"/>
        <end position="77"/>
    </location>
</feature>
<sequence length="450" mass="50715">MRERVQRNTEQQEATSSNTESKHQQHIRDIGTASSNSAHSSDNIQRQLQLTSDFGEPSCSSWNDDSGELQHTSDFEEPSCSSWNDDECEQQINCAIEECTKFVKVTNVPEEWNAEVLLFEINQLLSGATKPVHKFALTCVKDNNNGCYLIEFESKNAAKEASQLIVILMGVVLEFELVKETHLESTAVSGTQFVEILNIPSEWNAEVLLYTINEMFWNINFVEKPHQVARRCFKNNLNYWVELESPKAAKMAADFSINLMGLALKLEHVQEEASLLGDSPSDGLWTESTVKKFLKLLAKLKSTTQIKNWKDSDWANISAELSIPVDKLKSKKNKLYQQHASIVRAGKPTTSWPYFTDVHILKHGSTDKGPKIQYIPAPAVQIAVDENEGDNAASRGKRDRPSTGLRARAGTKNNNKKTLLEMLKKSMESIDTICRAVDRRNLLIEQKLKG</sequence>
<comment type="caution">
    <text evidence="2">The sequence shown here is derived from an EMBL/GenBank/DDBJ whole genome shotgun (WGS) entry which is preliminary data.</text>
</comment>
<keyword evidence="4" id="KW-1185">Reference proteome</keyword>
<evidence type="ECO:0000313" key="2">
    <source>
        <dbReference type="EMBL" id="KAK3909952.1"/>
    </source>
</evidence>
<reference evidence="2" key="2">
    <citation type="journal article" date="2023" name="BMC Genomics">
        <title>Pest status, molecular evolution, and epigenetic factors derived from the genome assembly of Frankliniella fusca, a thysanopteran phytovirus vector.</title>
        <authorList>
            <person name="Catto M.A."/>
            <person name="Labadie P.E."/>
            <person name="Jacobson A.L."/>
            <person name="Kennedy G.G."/>
            <person name="Srinivasan R."/>
            <person name="Hunt B.G."/>
        </authorList>
    </citation>
    <scope>NUCLEOTIDE SEQUENCE</scope>
    <source>
        <strain evidence="2">PL_HMW_Pooled</strain>
    </source>
</reference>
<protein>
    <submittedName>
        <fullName evidence="2">NH(3)-dependent NAD(+) synthetase</fullName>
    </submittedName>
</protein>
<evidence type="ECO:0000313" key="3">
    <source>
        <dbReference type="EMBL" id="KAK3925643.1"/>
    </source>
</evidence>
<dbReference type="EMBL" id="JAHWGI010000134">
    <property type="protein sequence ID" value="KAK3909952.1"/>
    <property type="molecule type" value="Genomic_DNA"/>
</dbReference>
<evidence type="ECO:0000256" key="1">
    <source>
        <dbReference type="SAM" id="MobiDB-lite"/>
    </source>
</evidence>
<feature type="compositionally biased region" description="Polar residues" evidence="1">
    <location>
        <begin position="8"/>
        <end position="19"/>
    </location>
</feature>
<dbReference type="Proteomes" id="UP001219518">
    <property type="component" value="Unassembled WGS sequence"/>
</dbReference>
<name>A0AAE1L9J3_9NEOP</name>
<reference evidence="2" key="1">
    <citation type="submission" date="2021-07" db="EMBL/GenBank/DDBJ databases">
        <authorList>
            <person name="Catto M.A."/>
            <person name="Jacobson A."/>
            <person name="Kennedy G."/>
            <person name="Labadie P."/>
            <person name="Hunt B.G."/>
            <person name="Srinivasan R."/>
        </authorList>
    </citation>
    <scope>NUCLEOTIDE SEQUENCE</scope>
    <source>
        <strain evidence="2">PL_HMW_Pooled</strain>
        <tissue evidence="2">Head</tissue>
    </source>
</reference>
<organism evidence="2 4">
    <name type="scientific">Frankliniella fusca</name>
    <dbReference type="NCBI Taxonomy" id="407009"/>
    <lineage>
        <taxon>Eukaryota</taxon>
        <taxon>Metazoa</taxon>
        <taxon>Ecdysozoa</taxon>
        <taxon>Arthropoda</taxon>
        <taxon>Hexapoda</taxon>
        <taxon>Insecta</taxon>
        <taxon>Pterygota</taxon>
        <taxon>Neoptera</taxon>
        <taxon>Paraneoptera</taxon>
        <taxon>Thysanoptera</taxon>
        <taxon>Terebrantia</taxon>
        <taxon>Thripoidea</taxon>
        <taxon>Thripidae</taxon>
        <taxon>Frankliniella</taxon>
    </lineage>
</organism>
<dbReference type="EMBL" id="JAHWGI010001240">
    <property type="protein sequence ID" value="KAK3925643.1"/>
    <property type="molecule type" value="Genomic_DNA"/>
</dbReference>